<evidence type="ECO:0000256" key="1">
    <source>
        <dbReference type="SAM" id="Phobius"/>
    </source>
</evidence>
<accession>A0A923LZJ0</accession>
<feature type="transmembrane region" description="Helical" evidence="1">
    <location>
        <begin position="119"/>
        <end position="143"/>
    </location>
</feature>
<dbReference type="AlphaFoldDB" id="A0A923LZJ0"/>
<reference evidence="2" key="1">
    <citation type="submission" date="2020-08" db="EMBL/GenBank/DDBJ databases">
        <title>Genome public.</title>
        <authorList>
            <person name="Liu C."/>
            <person name="Sun Q."/>
        </authorList>
    </citation>
    <scope>NUCLEOTIDE SEQUENCE</scope>
    <source>
        <strain evidence="2">NSJ-28</strain>
    </source>
</reference>
<keyword evidence="3" id="KW-1185">Reference proteome</keyword>
<dbReference type="RefSeq" id="WP_054328557.1">
    <property type="nucleotide sequence ID" value="NZ_JACOPL010000044.1"/>
</dbReference>
<evidence type="ECO:0000313" key="2">
    <source>
        <dbReference type="EMBL" id="MBC5726862.1"/>
    </source>
</evidence>
<feature type="transmembrane region" description="Helical" evidence="1">
    <location>
        <begin position="194"/>
        <end position="214"/>
    </location>
</feature>
<keyword evidence="1" id="KW-1133">Transmembrane helix</keyword>
<protein>
    <submittedName>
        <fullName evidence="2">Uncharacterized protein</fullName>
    </submittedName>
</protein>
<feature type="transmembrane region" description="Helical" evidence="1">
    <location>
        <begin position="37"/>
        <end position="59"/>
    </location>
</feature>
<proteinExistence type="predicted"/>
<feature type="transmembrane region" description="Helical" evidence="1">
    <location>
        <begin position="149"/>
        <end position="173"/>
    </location>
</feature>
<name>A0A923LZJ0_9FIRM</name>
<keyword evidence="1" id="KW-0812">Transmembrane</keyword>
<comment type="caution">
    <text evidence="2">The sequence shown here is derived from an EMBL/GenBank/DDBJ whole genome shotgun (WGS) entry which is preliminary data.</text>
</comment>
<organism evidence="2 3">
    <name type="scientific">Agathobaculum faecis</name>
    <dbReference type="NCBI Taxonomy" id="2763013"/>
    <lineage>
        <taxon>Bacteria</taxon>
        <taxon>Bacillati</taxon>
        <taxon>Bacillota</taxon>
        <taxon>Clostridia</taxon>
        <taxon>Eubacteriales</taxon>
        <taxon>Butyricicoccaceae</taxon>
        <taxon>Agathobaculum</taxon>
    </lineage>
</organism>
<dbReference type="Proteomes" id="UP000606499">
    <property type="component" value="Unassembled WGS sequence"/>
</dbReference>
<evidence type="ECO:0000313" key="3">
    <source>
        <dbReference type="Proteomes" id="UP000606499"/>
    </source>
</evidence>
<gene>
    <name evidence="2" type="ORF">H8S45_15590</name>
</gene>
<feature type="transmembrane region" description="Helical" evidence="1">
    <location>
        <begin position="6"/>
        <end position="25"/>
    </location>
</feature>
<keyword evidence="1" id="KW-0472">Membrane</keyword>
<feature type="transmembrane region" description="Helical" evidence="1">
    <location>
        <begin position="79"/>
        <end position="99"/>
    </location>
</feature>
<sequence length="227" mass="25564">MVHKIISTIGLGILGIDPITAVYMISMGLRKDSKSKISLFWFSFMGFSILIGAVLATIFGVSAVEILRSFTPEADSPLWAVLQFVLSLIVVIFVIKKIFYKTKKEDENRKIVEGSSFKYLFTGFVFSITCFTDPTYYAVILLGGESNNFLSAILLLTIWFLVSQFMAVIVYIANQMNLLKKLVKWVDRLKEKGLKTVVHVCYIILLVVSFGLLLDSGYYLVAGKYLF</sequence>
<dbReference type="EMBL" id="JACOPL010000044">
    <property type="protein sequence ID" value="MBC5726862.1"/>
    <property type="molecule type" value="Genomic_DNA"/>
</dbReference>